<dbReference type="EMBL" id="CAAALY010078207">
    <property type="protein sequence ID" value="VEL26117.1"/>
    <property type="molecule type" value="Genomic_DNA"/>
</dbReference>
<evidence type="ECO:0000313" key="1">
    <source>
        <dbReference type="EMBL" id="VEL26117.1"/>
    </source>
</evidence>
<keyword evidence="2" id="KW-1185">Reference proteome</keyword>
<accession>A0A448X1Z1</accession>
<comment type="caution">
    <text evidence="1">The sequence shown here is derived from an EMBL/GenBank/DDBJ whole genome shotgun (WGS) entry which is preliminary data.</text>
</comment>
<proteinExistence type="predicted"/>
<evidence type="ECO:0000313" key="2">
    <source>
        <dbReference type="Proteomes" id="UP000784294"/>
    </source>
</evidence>
<name>A0A448X1Z1_9PLAT</name>
<protein>
    <submittedName>
        <fullName evidence="1">Uncharacterized protein</fullName>
    </submittedName>
</protein>
<sequence>MPLESSESVSIASSGFSSIPLWLSSPLTKEHCFTTAPRFREHVRYLVTQYRQCQPLTGEWPSDAPSVFSLSNQLFPEAGISTVRWPKRREIDSDSKLTEAEQVAKYHKEEKKYDCETDKKDVTECWAKERNGDTNYHAQNSIFSDGADAKVLSSKSAKKLAQKTKHHRLVFGHLYSPENSFSVS</sequence>
<dbReference type="Proteomes" id="UP000784294">
    <property type="component" value="Unassembled WGS sequence"/>
</dbReference>
<reference evidence="1" key="1">
    <citation type="submission" date="2018-11" db="EMBL/GenBank/DDBJ databases">
        <authorList>
            <consortium name="Pathogen Informatics"/>
        </authorList>
    </citation>
    <scope>NUCLEOTIDE SEQUENCE</scope>
</reference>
<organism evidence="1 2">
    <name type="scientific">Protopolystoma xenopodis</name>
    <dbReference type="NCBI Taxonomy" id="117903"/>
    <lineage>
        <taxon>Eukaryota</taxon>
        <taxon>Metazoa</taxon>
        <taxon>Spiralia</taxon>
        <taxon>Lophotrochozoa</taxon>
        <taxon>Platyhelminthes</taxon>
        <taxon>Monogenea</taxon>
        <taxon>Polyopisthocotylea</taxon>
        <taxon>Polystomatidea</taxon>
        <taxon>Polystomatidae</taxon>
        <taxon>Protopolystoma</taxon>
    </lineage>
</organism>
<gene>
    <name evidence="1" type="ORF">PXEA_LOCUS19557</name>
</gene>
<dbReference type="AlphaFoldDB" id="A0A448X1Z1"/>